<gene>
    <name evidence="2" type="ordered locus">CAP2UW1_0128</name>
</gene>
<proteinExistence type="predicted"/>
<reference evidence="2" key="2">
    <citation type="submission" date="2009-09" db="EMBL/GenBank/DDBJ databases">
        <title>Complete sequence of chromosome of Candidatus Accumulibacter phosphatis clade IIA str. UW-1.</title>
        <authorList>
            <consortium name="US DOE Joint Genome Institute"/>
            <person name="Martin H.G."/>
            <person name="Ivanova N."/>
            <person name="Kunin V."/>
            <person name="Warnecke F."/>
            <person name="Barry K."/>
            <person name="He S."/>
            <person name="Salamov A."/>
            <person name="Szeto E."/>
            <person name="Dalin E."/>
            <person name="Pangilinan J.L."/>
            <person name="Lapidus A."/>
            <person name="Lowry S."/>
            <person name="Kyrpides N.C."/>
            <person name="McMahon K.D."/>
            <person name="Hugenholtz P."/>
        </authorList>
    </citation>
    <scope>NUCLEOTIDE SEQUENCE [LARGE SCALE GENOMIC DNA]</scope>
    <source>
        <strain evidence="2">UW-1</strain>
    </source>
</reference>
<dbReference type="KEGG" id="app:CAP2UW1_0128"/>
<sequence length="169" mass="17889" precursor="true">MRLCTALATAALALMPLAVSAQQAPAAEALTAVAPGKFAGMIEAKVTLVVESIDKATRGVVLKDAKGDQIKIVAGDEVKNFDQIKVGDNVIATYTQGLVITLKKGGGALRERIDSGETASAAKGEKPAGYEVKEVTFVALPPIMFRPPERTWEEAVRWQRVSREGGGRV</sequence>
<dbReference type="STRING" id="522306.CAP2UW1_0128"/>
<feature type="signal peptide" evidence="1">
    <location>
        <begin position="1"/>
        <end position="21"/>
    </location>
</feature>
<feature type="chain" id="PRO_5002983568" description="DUF5666 domain-containing protein" evidence="1">
    <location>
        <begin position="22"/>
        <end position="169"/>
    </location>
</feature>
<dbReference type="OrthoDB" id="8684916at2"/>
<dbReference type="eggNOG" id="ENOG50333P7">
    <property type="taxonomic scope" value="Bacteria"/>
</dbReference>
<protein>
    <recommendedName>
        <fullName evidence="3">DUF5666 domain-containing protein</fullName>
    </recommendedName>
</protein>
<dbReference type="AlphaFoldDB" id="C7RJ02"/>
<name>C7RJ02_ACCRE</name>
<reference evidence="2" key="1">
    <citation type="submission" date="2009-08" db="EMBL/GenBank/DDBJ databases">
        <authorList>
            <consortium name="US DOE Joint Genome Institute"/>
            <person name="Lucas S."/>
            <person name="Copeland A."/>
            <person name="Lapidus A."/>
            <person name="Glavina del Rio T."/>
            <person name="Dalin E."/>
            <person name="Tice H."/>
            <person name="Bruce D."/>
            <person name="Barry K."/>
            <person name="Pitluck S."/>
            <person name="Lowry S."/>
            <person name="Larimer F."/>
            <person name="Land M."/>
            <person name="Hauser L."/>
            <person name="Kyrpides N."/>
            <person name="Ivanova N."/>
            <person name="McMahon K.D."/>
            <person name="Hugenholtz P."/>
        </authorList>
    </citation>
    <scope>NUCLEOTIDE SEQUENCE</scope>
    <source>
        <strain evidence="2">UW-1</strain>
    </source>
</reference>
<evidence type="ECO:0000313" key="2">
    <source>
        <dbReference type="EMBL" id="ACV33488.1"/>
    </source>
</evidence>
<keyword evidence="1" id="KW-0732">Signal</keyword>
<dbReference type="HOGENOM" id="CLU_1575046_0_0_4"/>
<evidence type="ECO:0008006" key="3">
    <source>
        <dbReference type="Google" id="ProtNLM"/>
    </source>
</evidence>
<evidence type="ECO:0000256" key="1">
    <source>
        <dbReference type="SAM" id="SignalP"/>
    </source>
</evidence>
<organism evidence="2">
    <name type="scientific">Accumulibacter regalis</name>
    <dbReference type="NCBI Taxonomy" id="522306"/>
    <lineage>
        <taxon>Bacteria</taxon>
        <taxon>Pseudomonadati</taxon>
        <taxon>Pseudomonadota</taxon>
        <taxon>Betaproteobacteria</taxon>
        <taxon>Candidatus Accumulibacter</taxon>
    </lineage>
</organism>
<accession>C7RJ02</accession>
<dbReference type="EMBL" id="CP001715">
    <property type="protein sequence ID" value="ACV33488.1"/>
    <property type="molecule type" value="Genomic_DNA"/>
</dbReference>